<name>A0AAV5QGH9_9ASCO</name>
<comment type="subcellular location">
    <subcellularLocation>
        <location evidence="1">Nucleus</location>
    </subcellularLocation>
</comment>
<dbReference type="SUPFAM" id="SSF46955">
    <property type="entry name" value="Putative DNA-binding domain"/>
    <property type="match status" value="1"/>
</dbReference>
<dbReference type="GO" id="GO:0070914">
    <property type="term" value="P:UV-damage excision repair"/>
    <property type="evidence" value="ECO:0007669"/>
    <property type="project" value="TreeGrafter"/>
</dbReference>
<evidence type="ECO:0000256" key="1">
    <source>
        <dbReference type="ARBA" id="ARBA00004123"/>
    </source>
</evidence>
<keyword evidence="7" id="KW-1185">Reference proteome</keyword>
<organism evidence="6 7">
    <name type="scientific">Saccharomycopsis crataegensis</name>
    <dbReference type="NCBI Taxonomy" id="43959"/>
    <lineage>
        <taxon>Eukaryota</taxon>
        <taxon>Fungi</taxon>
        <taxon>Dikarya</taxon>
        <taxon>Ascomycota</taxon>
        <taxon>Saccharomycotina</taxon>
        <taxon>Saccharomycetes</taxon>
        <taxon>Saccharomycopsidaceae</taxon>
        <taxon>Saccharomycopsis</taxon>
    </lineage>
</organism>
<dbReference type="AlphaFoldDB" id="A0AAV5QGH9"/>
<dbReference type="GO" id="GO:0006284">
    <property type="term" value="P:base-excision repair"/>
    <property type="evidence" value="ECO:0007669"/>
    <property type="project" value="TreeGrafter"/>
</dbReference>
<dbReference type="GO" id="GO:0000715">
    <property type="term" value="P:nucleotide-excision repair, DNA damage recognition"/>
    <property type="evidence" value="ECO:0007669"/>
    <property type="project" value="TreeGrafter"/>
</dbReference>
<dbReference type="NCBIfam" id="TIGR00598">
    <property type="entry name" value="rad14"/>
    <property type="match status" value="1"/>
</dbReference>
<accession>A0AAV5QGH9</accession>
<dbReference type="PANTHER" id="PTHR10142:SF0">
    <property type="entry name" value="DNA REPAIR PROTEIN COMPLEMENTING XP-A CELLS"/>
    <property type="match status" value="1"/>
</dbReference>
<keyword evidence="2" id="KW-0862">Zinc</keyword>
<dbReference type="PANTHER" id="PTHR10142">
    <property type="entry name" value="DNA REPAIR PROTEIN COMPLEMENTING XP-A CELLS"/>
    <property type="match status" value="1"/>
</dbReference>
<dbReference type="RefSeq" id="XP_064850948.1">
    <property type="nucleotide sequence ID" value="XM_064994876.1"/>
</dbReference>
<feature type="compositionally biased region" description="Polar residues" evidence="4">
    <location>
        <begin position="36"/>
        <end position="50"/>
    </location>
</feature>
<feature type="domain" description="XPA C-terminal" evidence="5">
    <location>
        <begin position="159"/>
        <end position="208"/>
    </location>
</feature>
<proteinExistence type="predicted"/>
<dbReference type="EMBL" id="BTFZ01000002">
    <property type="protein sequence ID" value="GMM33948.1"/>
    <property type="molecule type" value="Genomic_DNA"/>
</dbReference>
<dbReference type="InterPro" id="IPR022656">
    <property type="entry name" value="XPA_C"/>
</dbReference>
<comment type="caution">
    <text evidence="6">The sequence shown here is derived from an EMBL/GenBank/DDBJ whole genome shotgun (WGS) entry which is preliminary data.</text>
</comment>
<gene>
    <name evidence="6" type="ORF">DASC09_012730</name>
</gene>
<evidence type="ECO:0000256" key="3">
    <source>
        <dbReference type="ARBA" id="ARBA00023242"/>
    </source>
</evidence>
<dbReference type="GO" id="GO:0000110">
    <property type="term" value="C:nucleotide-excision repair factor 1 complex"/>
    <property type="evidence" value="ECO:0007669"/>
    <property type="project" value="TreeGrafter"/>
</dbReference>
<feature type="region of interest" description="Disordered" evidence="4">
    <location>
        <begin position="92"/>
        <end position="112"/>
    </location>
</feature>
<dbReference type="GO" id="GO:1901255">
    <property type="term" value="P:nucleotide-excision repair involved in interstrand cross-link repair"/>
    <property type="evidence" value="ECO:0007669"/>
    <property type="project" value="TreeGrafter"/>
</dbReference>
<dbReference type="GeneID" id="90071927"/>
<feature type="region of interest" description="Disordered" evidence="4">
    <location>
        <begin position="27"/>
        <end position="68"/>
    </location>
</feature>
<sequence length="302" mass="35639">MSENSRVSKLTLEQKRKKLEANRAKALQRKKDLLNGSLNGQTSAQRPDASNRNAKDNRKNKKMIKKSDYIQYDISNTKDTKGGYIMEPRRSETDKTLDEWRQQQEKSKEIRRVQDPAPPLDISAAPKCYECNTIDINSEFFNVYGSRVCNKCKEKLPEKYSLLTKTECKQDYFLTESELMDTSIFNKIEKPNPHAKFSRMQLFLRYQIEEFAFKKWGGSDGLDEEWLRRQKYKIDKKAKNFEAKLKEMKKRTRAEEYTRKLREKKDDGYGHAHDWSEPLDVDGTVVRRRCKDCGLETEEINF</sequence>
<evidence type="ECO:0000313" key="7">
    <source>
        <dbReference type="Proteomes" id="UP001360560"/>
    </source>
</evidence>
<dbReference type="InterPro" id="IPR037129">
    <property type="entry name" value="XPA_sf"/>
</dbReference>
<reference evidence="6 7" key="1">
    <citation type="journal article" date="2023" name="Elife">
        <title>Identification of key yeast species and microbe-microbe interactions impacting larval growth of Drosophila in the wild.</title>
        <authorList>
            <person name="Mure A."/>
            <person name="Sugiura Y."/>
            <person name="Maeda R."/>
            <person name="Honda K."/>
            <person name="Sakurai N."/>
            <person name="Takahashi Y."/>
            <person name="Watada M."/>
            <person name="Katoh T."/>
            <person name="Gotoh A."/>
            <person name="Gotoh Y."/>
            <person name="Taniguchi I."/>
            <person name="Nakamura K."/>
            <person name="Hayashi T."/>
            <person name="Katayama T."/>
            <person name="Uemura T."/>
            <person name="Hattori Y."/>
        </authorList>
    </citation>
    <scope>NUCLEOTIDE SEQUENCE [LARGE SCALE GENOMIC DNA]</scope>
    <source>
        <strain evidence="6 7">SC-9</strain>
    </source>
</reference>
<dbReference type="Gene3D" id="3.90.530.10">
    <property type="entry name" value="XPA C-terminal domain"/>
    <property type="match status" value="1"/>
</dbReference>
<keyword evidence="3" id="KW-0539">Nucleus</keyword>
<dbReference type="GO" id="GO:0003684">
    <property type="term" value="F:damaged DNA binding"/>
    <property type="evidence" value="ECO:0007669"/>
    <property type="project" value="InterPro"/>
</dbReference>
<evidence type="ECO:0000256" key="2">
    <source>
        <dbReference type="ARBA" id="ARBA00022833"/>
    </source>
</evidence>
<dbReference type="Pfam" id="PF05181">
    <property type="entry name" value="XPA_C"/>
    <property type="match status" value="1"/>
</dbReference>
<protein>
    <submittedName>
        <fullName evidence="6">DNA repair protein</fullName>
    </submittedName>
</protein>
<evidence type="ECO:0000313" key="6">
    <source>
        <dbReference type="EMBL" id="GMM33948.1"/>
    </source>
</evidence>
<dbReference type="InterPro" id="IPR009061">
    <property type="entry name" value="DNA-bd_dom_put_sf"/>
</dbReference>
<dbReference type="InterPro" id="IPR000465">
    <property type="entry name" value="XPA/RAD14"/>
</dbReference>
<dbReference type="Proteomes" id="UP001360560">
    <property type="component" value="Unassembled WGS sequence"/>
</dbReference>
<evidence type="ECO:0000259" key="5">
    <source>
        <dbReference type="Pfam" id="PF05181"/>
    </source>
</evidence>
<evidence type="ECO:0000256" key="4">
    <source>
        <dbReference type="SAM" id="MobiDB-lite"/>
    </source>
</evidence>